<dbReference type="GeneID" id="28769200"/>
<dbReference type="STRING" id="1460663.A0A177C2C0"/>
<dbReference type="OrthoDB" id="3801246at2759"/>
<proteinExistence type="predicted"/>
<sequence>MIPAKTLPNQPIEISTFNMPKVSTPVTGTTGLPSRRKERKPRVLSYSKCRFCRDPKVKSKCIWDQGSWPNKCRRCFEKNLVCSPPLHKAEERWESSRARPPNLPALSISEEPIFDGSLEHRAVSTDIIEESTELNDIRILQLLALRSMILMALEDYVAICESLLEPMKHDPVWEQHADVLYRGCSAYEQFARALQNRIDCLAPHSKLAISAALDLEHFSCAPRLFLRSGEEARAKYHQYTDSIIDGYHGEGHHGIVTVLLMRQFLRFGVITDRLPVFFECRRNFMTDVATFMSSDVIEEVASQEHIRLLEDSQLFIPGTLLRHPQIRRDYEDVGLKDCLGRSVALRKYDAGIIEEQQNINQDPYDCMGRTLLHAACARDDDHVIDPLITKGLICATKSDSGLSPLHIAAMRAPKTFEKLYLYYKQLDDFSILVSKVDVCDRTILEWAASCGHNQIFRFLLSTHNFQWYEGDFIDHVNEVGLSKGMVMTLLELVLHYNHSNIVETIMRQAGDELLKDDQDRTPLWYAAHYKCFDAWRFLVFHFEGHDIQLEIRDKQQRTPLMEAARMGFDQGLEFLLGRPASMISVGNPWLRDLAGKTALELAQDNGHAYCTQLLMDWESDYIT</sequence>
<gene>
    <name evidence="3" type="ORF">CC84DRAFT_275933</name>
</gene>
<dbReference type="PANTHER" id="PTHR24198">
    <property type="entry name" value="ANKYRIN REPEAT AND PROTEIN KINASE DOMAIN-CONTAINING PROTEIN"/>
    <property type="match status" value="1"/>
</dbReference>
<name>A0A177C2C0_9PLEO</name>
<evidence type="ECO:0000256" key="2">
    <source>
        <dbReference type="ARBA" id="ARBA00023043"/>
    </source>
</evidence>
<protein>
    <submittedName>
        <fullName evidence="3">Ankyrin</fullName>
    </submittedName>
</protein>
<dbReference type="PANTHER" id="PTHR24198:SF165">
    <property type="entry name" value="ANKYRIN REPEAT-CONTAINING PROTEIN-RELATED"/>
    <property type="match status" value="1"/>
</dbReference>
<dbReference type="EMBL" id="KV441558">
    <property type="protein sequence ID" value="OAG01039.1"/>
    <property type="molecule type" value="Genomic_DNA"/>
</dbReference>
<evidence type="ECO:0000256" key="1">
    <source>
        <dbReference type="ARBA" id="ARBA00022737"/>
    </source>
</evidence>
<dbReference type="InParanoid" id="A0A177C2C0"/>
<dbReference type="Gene3D" id="1.25.40.20">
    <property type="entry name" value="Ankyrin repeat-containing domain"/>
    <property type="match status" value="2"/>
</dbReference>
<keyword evidence="4" id="KW-1185">Reference proteome</keyword>
<dbReference type="SMART" id="SM00248">
    <property type="entry name" value="ANK"/>
    <property type="match status" value="5"/>
</dbReference>
<dbReference type="InterPro" id="IPR036770">
    <property type="entry name" value="Ankyrin_rpt-contain_sf"/>
</dbReference>
<dbReference type="Pfam" id="PF12796">
    <property type="entry name" value="Ank_2"/>
    <property type="match status" value="1"/>
</dbReference>
<keyword evidence="1" id="KW-0677">Repeat</keyword>
<accession>A0A177C2C0</accession>
<organism evidence="3 4">
    <name type="scientific">Paraphaeosphaeria sporulosa</name>
    <dbReference type="NCBI Taxonomy" id="1460663"/>
    <lineage>
        <taxon>Eukaryota</taxon>
        <taxon>Fungi</taxon>
        <taxon>Dikarya</taxon>
        <taxon>Ascomycota</taxon>
        <taxon>Pezizomycotina</taxon>
        <taxon>Dothideomycetes</taxon>
        <taxon>Pleosporomycetidae</taxon>
        <taxon>Pleosporales</taxon>
        <taxon>Massarineae</taxon>
        <taxon>Didymosphaeriaceae</taxon>
        <taxon>Paraphaeosphaeria</taxon>
    </lineage>
</organism>
<dbReference type="AlphaFoldDB" id="A0A177C2C0"/>
<evidence type="ECO:0000313" key="4">
    <source>
        <dbReference type="Proteomes" id="UP000077069"/>
    </source>
</evidence>
<dbReference type="Proteomes" id="UP000077069">
    <property type="component" value="Unassembled WGS sequence"/>
</dbReference>
<reference evidence="3 4" key="1">
    <citation type="submission" date="2016-05" db="EMBL/GenBank/DDBJ databases">
        <title>Comparative analysis of secretome profiles of manganese(II)-oxidizing ascomycete fungi.</title>
        <authorList>
            <consortium name="DOE Joint Genome Institute"/>
            <person name="Zeiner C.A."/>
            <person name="Purvine S.O."/>
            <person name="Zink E.M."/>
            <person name="Wu S."/>
            <person name="Pasa-Tolic L."/>
            <person name="Chaput D.L."/>
            <person name="Haridas S."/>
            <person name="Grigoriev I.V."/>
            <person name="Santelli C.M."/>
            <person name="Hansel C.M."/>
        </authorList>
    </citation>
    <scope>NUCLEOTIDE SEQUENCE [LARGE SCALE GENOMIC DNA]</scope>
    <source>
        <strain evidence="3 4">AP3s5-JAC2a</strain>
    </source>
</reference>
<keyword evidence="2" id="KW-0040">ANK repeat</keyword>
<evidence type="ECO:0000313" key="3">
    <source>
        <dbReference type="EMBL" id="OAG01039.1"/>
    </source>
</evidence>
<dbReference type="InterPro" id="IPR002110">
    <property type="entry name" value="Ankyrin_rpt"/>
</dbReference>
<dbReference type="RefSeq" id="XP_018031404.1">
    <property type="nucleotide sequence ID" value="XM_018185714.1"/>
</dbReference>
<dbReference type="SUPFAM" id="SSF48403">
    <property type="entry name" value="Ankyrin repeat"/>
    <property type="match status" value="1"/>
</dbReference>